<proteinExistence type="predicted"/>
<accession>U9UA90</accession>
<dbReference type="HOGENOM" id="CLU_2441976_0_0_1"/>
<reference evidence="1" key="1">
    <citation type="submission" date="2013-07" db="EMBL/GenBank/DDBJ databases">
        <title>The genome of an arbuscular mycorrhizal fungus provides insights into the evolution of the oldest plant symbiosis.</title>
        <authorList>
            <consortium name="DOE Joint Genome Institute"/>
            <person name="Tisserant E."/>
            <person name="Malbreil M."/>
            <person name="Kuo A."/>
            <person name="Kohler A."/>
            <person name="Symeonidi A."/>
            <person name="Balestrini R."/>
            <person name="Charron P."/>
            <person name="Duensing N."/>
            <person name="Frei-dit-Frey N."/>
            <person name="Gianinazzi-Pearson V."/>
            <person name="Gilbert B."/>
            <person name="Handa Y."/>
            <person name="Hijri M."/>
            <person name="Kaul R."/>
            <person name="Kawaguchi M."/>
            <person name="Krajinski F."/>
            <person name="Lammers P."/>
            <person name="Lapierre D."/>
            <person name="Masclaux F.G."/>
            <person name="Murat C."/>
            <person name="Morin E."/>
            <person name="Ndikumana S."/>
            <person name="Pagni M."/>
            <person name="Petitpierre D."/>
            <person name="Requena N."/>
            <person name="Rosikiewicz P."/>
            <person name="Riley R."/>
            <person name="Saito K."/>
            <person name="San Clemente H."/>
            <person name="Shapiro H."/>
            <person name="van Tuinen D."/>
            <person name="Becard G."/>
            <person name="Bonfante P."/>
            <person name="Paszkowski U."/>
            <person name="Shachar-Hill Y."/>
            <person name="Young J.P."/>
            <person name="Sanders I.R."/>
            <person name="Henrissat B."/>
            <person name="Rensing S.A."/>
            <person name="Grigoriev I.V."/>
            <person name="Corradi N."/>
            <person name="Roux C."/>
            <person name="Martin F."/>
        </authorList>
    </citation>
    <scope>NUCLEOTIDE SEQUENCE</scope>
    <source>
        <strain evidence="1">DAOM 197198</strain>
    </source>
</reference>
<dbReference type="EMBL" id="KI280313">
    <property type="protein sequence ID" value="ESA17305.1"/>
    <property type="molecule type" value="Genomic_DNA"/>
</dbReference>
<sequence length="90" mass="10316">MTTTSSKTNVANSSRIKKMFNNNSKTVKQSNFGCSSNFYMRIQRSIHRTTINNKFGYNLQKAYIDNSGPDNIERSDVPTTENYSQYGIIF</sequence>
<name>U9UA90_RHIID</name>
<protein>
    <submittedName>
        <fullName evidence="1">Uncharacterized protein</fullName>
    </submittedName>
</protein>
<evidence type="ECO:0000313" key="1">
    <source>
        <dbReference type="EMBL" id="ESA17305.1"/>
    </source>
</evidence>
<gene>
    <name evidence="1" type="ORF">GLOINDRAFT_21936</name>
</gene>
<organism evidence="1">
    <name type="scientific">Rhizophagus irregularis (strain DAOM 181602 / DAOM 197198 / MUCL 43194)</name>
    <name type="common">Arbuscular mycorrhizal fungus</name>
    <name type="synonym">Glomus intraradices</name>
    <dbReference type="NCBI Taxonomy" id="747089"/>
    <lineage>
        <taxon>Eukaryota</taxon>
        <taxon>Fungi</taxon>
        <taxon>Fungi incertae sedis</taxon>
        <taxon>Mucoromycota</taxon>
        <taxon>Glomeromycotina</taxon>
        <taxon>Glomeromycetes</taxon>
        <taxon>Glomerales</taxon>
        <taxon>Glomeraceae</taxon>
        <taxon>Rhizophagus</taxon>
    </lineage>
</organism>
<dbReference type="AlphaFoldDB" id="U9UA90"/>